<dbReference type="PANTHER" id="PTHR34606:SF15">
    <property type="entry name" value="BON DOMAIN-CONTAINING PROTEIN"/>
    <property type="match status" value="1"/>
</dbReference>
<organism evidence="4 5">
    <name type="scientific">Paraburkholderia fynbosensis</name>
    <dbReference type="NCBI Taxonomy" id="1200993"/>
    <lineage>
        <taxon>Bacteria</taxon>
        <taxon>Pseudomonadati</taxon>
        <taxon>Pseudomonadota</taxon>
        <taxon>Betaproteobacteria</taxon>
        <taxon>Burkholderiales</taxon>
        <taxon>Burkholderiaceae</taxon>
        <taxon>Paraburkholderia</taxon>
    </lineage>
</organism>
<proteinExistence type="predicted"/>
<dbReference type="Proteomes" id="UP000494252">
    <property type="component" value="Unassembled WGS sequence"/>
</dbReference>
<name>A0A6J5GT36_9BURK</name>
<feature type="signal peptide" evidence="2">
    <location>
        <begin position="1"/>
        <end position="24"/>
    </location>
</feature>
<evidence type="ECO:0000256" key="1">
    <source>
        <dbReference type="SAM" id="MobiDB-lite"/>
    </source>
</evidence>
<sequence length="121" mass="12176">MNAIHAIKLAGTALFVAVSFQANAQTSDAAPPADTSAQSAKSQHKADRAANRSLGRKVRNALSKAMGVSASHITVRSAGGAITLQGTVPEAADSQKAEEIAKGVAGVESVKNALSIRPAGT</sequence>
<evidence type="ECO:0000259" key="3">
    <source>
        <dbReference type="PROSITE" id="PS50914"/>
    </source>
</evidence>
<keyword evidence="5" id="KW-1185">Reference proteome</keyword>
<dbReference type="SMART" id="SM00749">
    <property type="entry name" value="BON"/>
    <property type="match status" value="1"/>
</dbReference>
<feature type="chain" id="PRO_5026732525" description="BON domain-containing protein" evidence="2">
    <location>
        <begin position="25"/>
        <end position="121"/>
    </location>
</feature>
<dbReference type="PANTHER" id="PTHR34606">
    <property type="entry name" value="BON DOMAIN-CONTAINING PROTEIN"/>
    <property type="match status" value="1"/>
</dbReference>
<dbReference type="Gene3D" id="3.30.1340.30">
    <property type="match status" value="1"/>
</dbReference>
<dbReference type="EMBL" id="CADIKI010000023">
    <property type="protein sequence ID" value="CAB3806445.1"/>
    <property type="molecule type" value="Genomic_DNA"/>
</dbReference>
<evidence type="ECO:0000313" key="4">
    <source>
        <dbReference type="EMBL" id="CAB3806445.1"/>
    </source>
</evidence>
<dbReference type="Pfam" id="PF04972">
    <property type="entry name" value="BON"/>
    <property type="match status" value="1"/>
</dbReference>
<dbReference type="AlphaFoldDB" id="A0A6J5GT36"/>
<feature type="domain" description="BON" evidence="3">
    <location>
        <begin position="50"/>
        <end position="118"/>
    </location>
</feature>
<dbReference type="InterPro" id="IPR051686">
    <property type="entry name" value="Lipoprotein_DolP"/>
</dbReference>
<dbReference type="InterPro" id="IPR014004">
    <property type="entry name" value="Transpt-assoc_nodulatn_dom_bac"/>
</dbReference>
<dbReference type="RefSeq" id="WP_175165207.1">
    <property type="nucleotide sequence ID" value="NZ_CADIKI010000023.1"/>
</dbReference>
<protein>
    <recommendedName>
        <fullName evidence="3">BON domain-containing protein</fullName>
    </recommendedName>
</protein>
<keyword evidence="2" id="KW-0732">Signal</keyword>
<accession>A0A6J5GT36</accession>
<evidence type="ECO:0000256" key="2">
    <source>
        <dbReference type="SAM" id="SignalP"/>
    </source>
</evidence>
<gene>
    <name evidence="4" type="ORF">LMG27177_06076</name>
</gene>
<dbReference type="PROSITE" id="PS50914">
    <property type="entry name" value="BON"/>
    <property type="match status" value="1"/>
</dbReference>
<feature type="region of interest" description="Disordered" evidence="1">
    <location>
        <begin position="26"/>
        <end position="55"/>
    </location>
</feature>
<reference evidence="4 5" key="1">
    <citation type="submission" date="2020-04" db="EMBL/GenBank/DDBJ databases">
        <authorList>
            <person name="De Canck E."/>
        </authorList>
    </citation>
    <scope>NUCLEOTIDE SEQUENCE [LARGE SCALE GENOMIC DNA]</scope>
    <source>
        <strain evidence="4 5">LMG 27177</strain>
    </source>
</reference>
<dbReference type="InterPro" id="IPR007055">
    <property type="entry name" value="BON_dom"/>
</dbReference>
<evidence type="ECO:0000313" key="5">
    <source>
        <dbReference type="Proteomes" id="UP000494252"/>
    </source>
</evidence>